<dbReference type="AlphaFoldDB" id="A0A9W4T370"/>
<protein>
    <submittedName>
        <fullName evidence="1">18465_t:CDS:1</fullName>
    </submittedName>
</protein>
<evidence type="ECO:0000313" key="2">
    <source>
        <dbReference type="Proteomes" id="UP001153678"/>
    </source>
</evidence>
<reference evidence="1" key="1">
    <citation type="submission" date="2022-08" db="EMBL/GenBank/DDBJ databases">
        <authorList>
            <person name="Kallberg Y."/>
            <person name="Tangrot J."/>
            <person name="Rosling A."/>
        </authorList>
    </citation>
    <scope>NUCLEOTIDE SEQUENCE</scope>
    <source>
        <strain evidence="1">Wild A</strain>
    </source>
</reference>
<accession>A0A9W4T370</accession>
<dbReference type="EMBL" id="CAMKVN010006540">
    <property type="protein sequence ID" value="CAI2190411.1"/>
    <property type="molecule type" value="Genomic_DNA"/>
</dbReference>
<proteinExistence type="predicted"/>
<dbReference type="Proteomes" id="UP001153678">
    <property type="component" value="Unassembled WGS sequence"/>
</dbReference>
<dbReference type="OrthoDB" id="4327074at2759"/>
<comment type="caution">
    <text evidence="1">The sequence shown here is derived from an EMBL/GenBank/DDBJ whole genome shotgun (WGS) entry which is preliminary data.</text>
</comment>
<evidence type="ECO:0000313" key="1">
    <source>
        <dbReference type="EMBL" id="CAI2190411.1"/>
    </source>
</evidence>
<organism evidence="1 2">
    <name type="scientific">Funneliformis geosporum</name>
    <dbReference type="NCBI Taxonomy" id="1117311"/>
    <lineage>
        <taxon>Eukaryota</taxon>
        <taxon>Fungi</taxon>
        <taxon>Fungi incertae sedis</taxon>
        <taxon>Mucoromycota</taxon>
        <taxon>Glomeromycotina</taxon>
        <taxon>Glomeromycetes</taxon>
        <taxon>Glomerales</taxon>
        <taxon>Glomeraceae</taxon>
        <taxon>Funneliformis</taxon>
    </lineage>
</organism>
<keyword evidence="2" id="KW-1185">Reference proteome</keyword>
<name>A0A9W4T370_9GLOM</name>
<sequence length="297" mass="34276">MRKGVRQVHKILHGNSHEHISLAPTISAAGSYIPSLIIYKGYMHEELFQMYINHFINSISSIRPVLLILDGHKSHINYISVDFCCQNEYSKSCDRYSNNNNGMIVKKHTFAKVFGPAFLETYTPLAICNTYKATRIWPFNPNAISPDQLDPSLTTEQFNYSEQSAELILAFRLSYQPNPIKLNVKKLYDENIKLKNENKLLKEKLDTYKNPEICNLCLAFKYPVSRNVQANNFQEPSKNQLEIPDFPLLPPKKKRKILSFARLLTNEETAEKKAAQKLNLAQTLEKRQKKAQLKNKK</sequence>
<gene>
    <name evidence="1" type="ORF">FWILDA_LOCUS14562</name>
</gene>